<reference evidence="3 4" key="1">
    <citation type="submission" date="2024-03" db="EMBL/GenBank/DDBJ databases">
        <title>Whole genomes of four grape xylem sap localized bacterial endophytes.</title>
        <authorList>
            <person name="Kumar G."/>
            <person name="Savka M.A."/>
        </authorList>
    </citation>
    <scope>NUCLEOTIDE SEQUENCE [LARGE SCALE GENOMIC DNA]</scope>
    <source>
        <strain evidence="3 4">RIT_GXS8</strain>
    </source>
</reference>
<evidence type="ECO:0000313" key="4">
    <source>
        <dbReference type="Proteomes" id="UP001370299"/>
    </source>
</evidence>
<dbReference type="InterPro" id="IPR011008">
    <property type="entry name" value="Dimeric_a/b-barrel"/>
</dbReference>
<accession>A0ABU8YDJ2</accession>
<gene>
    <name evidence="3" type="ORF">WMN62_14005</name>
</gene>
<comment type="similarity">
    <text evidence="1">Belongs to the YciI family.</text>
</comment>
<comment type="caution">
    <text evidence="3">The sequence shown here is derived from an EMBL/GenBank/DDBJ whole genome shotgun (WGS) entry which is preliminary data.</text>
</comment>
<dbReference type="Pfam" id="PF03795">
    <property type="entry name" value="YCII"/>
    <property type="match status" value="1"/>
</dbReference>
<protein>
    <submittedName>
        <fullName evidence="3">YciI family protein</fullName>
    </submittedName>
</protein>
<name>A0ABU8YDJ2_9MICO</name>
<proteinExistence type="inferred from homology"/>
<dbReference type="RefSeq" id="WP_340196670.1">
    <property type="nucleotide sequence ID" value="NZ_JBBKAP010000042.1"/>
</dbReference>
<evidence type="ECO:0000256" key="1">
    <source>
        <dbReference type="ARBA" id="ARBA00007689"/>
    </source>
</evidence>
<dbReference type="EMBL" id="JBBLYY010000067">
    <property type="protein sequence ID" value="MEK0172585.1"/>
    <property type="molecule type" value="Genomic_DNA"/>
</dbReference>
<keyword evidence="4" id="KW-1185">Reference proteome</keyword>
<feature type="domain" description="YCII-related" evidence="2">
    <location>
        <begin position="13"/>
        <end position="98"/>
    </location>
</feature>
<dbReference type="Gene3D" id="3.30.70.1060">
    <property type="entry name" value="Dimeric alpha+beta barrel"/>
    <property type="match status" value="1"/>
</dbReference>
<evidence type="ECO:0000313" key="3">
    <source>
        <dbReference type="EMBL" id="MEK0172585.1"/>
    </source>
</evidence>
<sequence>MTRYLISFDEGTMLFPMAELAAVSEATHAVVRQAKAAGAWVFGGGMLEASDGAVVDTDGTVHDPGTRPGKDTFVGGFCVVDVGSRAEALTWAARFAESCRCAQEVREIMDDPES</sequence>
<evidence type="ECO:0000259" key="2">
    <source>
        <dbReference type="Pfam" id="PF03795"/>
    </source>
</evidence>
<dbReference type="Proteomes" id="UP001370299">
    <property type="component" value="Unassembled WGS sequence"/>
</dbReference>
<dbReference type="SUPFAM" id="SSF54909">
    <property type="entry name" value="Dimeric alpha+beta barrel"/>
    <property type="match status" value="1"/>
</dbReference>
<organism evidence="3 4">
    <name type="scientific">Curtobacterium citreum</name>
    <dbReference type="NCBI Taxonomy" id="2036"/>
    <lineage>
        <taxon>Bacteria</taxon>
        <taxon>Bacillati</taxon>
        <taxon>Actinomycetota</taxon>
        <taxon>Actinomycetes</taxon>
        <taxon>Micrococcales</taxon>
        <taxon>Microbacteriaceae</taxon>
        <taxon>Curtobacterium</taxon>
    </lineage>
</organism>
<dbReference type="InterPro" id="IPR005545">
    <property type="entry name" value="YCII"/>
</dbReference>